<dbReference type="OrthoDB" id="9794183at2"/>
<name>A0A3S2VPI6_9PROT</name>
<dbReference type="AlphaFoldDB" id="A0A3S2VPI6"/>
<dbReference type="EMBL" id="SADE01000002">
    <property type="protein sequence ID" value="RVU35922.1"/>
    <property type="molecule type" value="Genomic_DNA"/>
</dbReference>
<organism evidence="1 2">
    <name type="scientific">Hwanghaeella grinnelliae</name>
    <dbReference type="NCBI Taxonomy" id="2500179"/>
    <lineage>
        <taxon>Bacteria</taxon>
        <taxon>Pseudomonadati</taxon>
        <taxon>Pseudomonadota</taxon>
        <taxon>Alphaproteobacteria</taxon>
        <taxon>Rhodospirillales</taxon>
        <taxon>Rhodospirillaceae</taxon>
        <taxon>Hwanghaeella</taxon>
    </lineage>
</organism>
<dbReference type="RefSeq" id="WP_127765399.1">
    <property type="nucleotide sequence ID" value="NZ_SADE01000002.1"/>
</dbReference>
<comment type="caution">
    <text evidence="1">The sequence shown here is derived from an EMBL/GenBank/DDBJ whole genome shotgun (WGS) entry which is preliminary data.</text>
</comment>
<proteinExistence type="predicted"/>
<keyword evidence="2" id="KW-1185">Reference proteome</keyword>
<dbReference type="SUPFAM" id="SSF51569">
    <property type="entry name" value="Aldolase"/>
    <property type="match status" value="1"/>
</dbReference>
<evidence type="ECO:0000313" key="1">
    <source>
        <dbReference type="EMBL" id="RVU35922.1"/>
    </source>
</evidence>
<evidence type="ECO:0000313" key="2">
    <source>
        <dbReference type="Proteomes" id="UP000287447"/>
    </source>
</evidence>
<reference evidence="2" key="1">
    <citation type="submission" date="2019-01" db="EMBL/GenBank/DDBJ databases">
        <title>Gri0909 isolated from a small marine red alga.</title>
        <authorList>
            <person name="Kim J."/>
            <person name="Jeong S.E."/>
            <person name="Jeon C.O."/>
        </authorList>
    </citation>
    <scope>NUCLEOTIDE SEQUENCE [LARGE SCALE GENOMIC DNA]</scope>
    <source>
        <strain evidence="2">Gri0909</strain>
    </source>
</reference>
<dbReference type="Proteomes" id="UP000287447">
    <property type="component" value="Unassembled WGS sequence"/>
</dbReference>
<accession>A0A3S2VPI6</accession>
<protein>
    <submittedName>
        <fullName evidence="1">4-hydroxythreonine-4-phosphate dehydrogenase</fullName>
    </submittedName>
</protein>
<gene>
    <name evidence="1" type="ORF">EOI86_11755</name>
</gene>
<sequence length="231" mass="23979">MALTFIFMLTHNDRTVADARDRLEDVLAGGCRHIGFKDVGLPFDELTRLSHDIKSAGGTVYLEVVSLNRESELTSAKAALGFEVDYLLGGTRAADVAPLLHGTPIQYFPFPGRIVGHPSVLEGDAAEIAASARDLAARDDVHGLDLLAYRYAGDVPSLMKQVCDAAGKPVIMAGSIDGEQKIADVGAAGALGFTVGTAAFDNRFPAAAPGLRGQVEAIGALAGKYGGGIAA</sequence>